<dbReference type="SUPFAM" id="SSF53807">
    <property type="entry name" value="Helical backbone' metal receptor"/>
    <property type="match status" value="1"/>
</dbReference>
<gene>
    <name evidence="7" type="ORF">F5544_34875</name>
</gene>
<evidence type="ECO:0000259" key="6">
    <source>
        <dbReference type="PROSITE" id="PS50983"/>
    </source>
</evidence>
<dbReference type="KEGG" id="nah:F5544_34875"/>
<evidence type="ECO:0000256" key="1">
    <source>
        <dbReference type="ARBA" id="ARBA00004196"/>
    </source>
</evidence>
<dbReference type="InterPro" id="IPR051313">
    <property type="entry name" value="Bact_iron-sidero_bind"/>
</dbReference>
<evidence type="ECO:0000256" key="5">
    <source>
        <dbReference type="SAM" id="SignalP"/>
    </source>
</evidence>
<accession>A0A6G9YNN8</accession>
<name>A0A6G9YNN8_9NOCA</name>
<dbReference type="Gene3D" id="3.40.50.1980">
    <property type="entry name" value="Nitrogenase molybdenum iron protein domain"/>
    <property type="match status" value="2"/>
</dbReference>
<dbReference type="Proteomes" id="UP000503540">
    <property type="component" value="Chromosome"/>
</dbReference>
<feature type="domain" description="Fe/B12 periplasmic-binding" evidence="6">
    <location>
        <begin position="102"/>
        <end position="357"/>
    </location>
</feature>
<keyword evidence="8" id="KW-1185">Reference proteome</keyword>
<protein>
    <submittedName>
        <fullName evidence="7">ABC transporter substrate-binding protein</fullName>
    </submittedName>
</protein>
<evidence type="ECO:0000313" key="8">
    <source>
        <dbReference type="Proteomes" id="UP000503540"/>
    </source>
</evidence>
<reference evidence="7 8" key="1">
    <citation type="journal article" date="2019" name="ACS Chem. Biol.">
        <title>Identification and Mobilization of a Cryptic Antibiotic Biosynthesis Gene Locus from a Human-Pathogenic Nocardia Isolate.</title>
        <authorList>
            <person name="Herisse M."/>
            <person name="Ishida K."/>
            <person name="Porter J.L."/>
            <person name="Howden B."/>
            <person name="Hertweck C."/>
            <person name="Stinear T.P."/>
            <person name="Pidot S.J."/>
        </authorList>
    </citation>
    <scope>NUCLEOTIDE SEQUENCE [LARGE SCALE GENOMIC DNA]</scope>
    <source>
        <strain evidence="7 8">AUSMDU00012717</strain>
    </source>
</reference>
<dbReference type="AlphaFoldDB" id="A0A6G9YNN8"/>
<comment type="similarity">
    <text evidence="2">Belongs to the bacterial solute-binding protein 8 family.</text>
</comment>
<evidence type="ECO:0000256" key="2">
    <source>
        <dbReference type="ARBA" id="ARBA00008814"/>
    </source>
</evidence>
<dbReference type="PANTHER" id="PTHR30532:SF25">
    <property type="entry name" value="IRON(III) DICITRATE-BINDING PERIPLASMIC PROTEIN"/>
    <property type="match status" value="1"/>
</dbReference>
<evidence type="ECO:0000256" key="3">
    <source>
        <dbReference type="ARBA" id="ARBA00022448"/>
    </source>
</evidence>
<sequence length="359" mass="37775">MPVSAFVRTRIRQTIRTRALPRRGLAVTALAAVLLVAGCSQKDDSSSIVRTTTNIAGADVIGIDRDTTHACALPSAPDPASGRTRTVTHIAGVSEVPADPQRIVVLTTAALDASCALGLWERVVGAVTIDGPHPQPQYLGYGVDKIPSVGTAAQPDLGKIAALHPDLIIGDIPTATIGFDALRDIAPTVLIGRPGNWQAEFSAIAAGLGRRNAAAAALDSYHADAKDVGNAIWSNQTQASIIRFGADSVQVQGSDSFAAQVLADAGAQRPTAQRGPSFDVSTSDFTKIEGDLIYILFAGDAGKKHAEQVLREDEWKNLSAALDRRTFIMDDEVWHGDGLTAARALLTDIRNTLNGFVTS</sequence>
<proteinExistence type="inferred from homology"/>
<evidence type="ECO:0000313" key="7">
    <source>
        <dbReference type="EMBL" id="QIS14808.1"/>
    </source>
</evidence>
<dbReference type="InterPro" id="IPR002491">
    <property type="entry name" value="ABC_transptr_periplasmic_BD"/>
</dbReference>
<dbReference type="RefSeq" id="WP_167477154.1">
    <property type="nucleotide sequence ID" value="NZ_CP046172.1"/>
</dbReference>
<dbReference type="GO" id="GO:0030288">
    <property type="term" value="C:outer membrane-bounded periplasmic space"/>
    <property type="evidence" value="ECO:0007669"/>
    <property type="project" value="TreeGrafter"/>
</dbReference>
<dbReference type="EMBL" id="CP046172">
    <property type="protein sequence ID" value="QIS14808.1"/>
    <property type="molecule type" value="Genomic_DNA"/>
</dbReference>
<feature type="chain" id="PRO_5038504500" evidence="5">
    <location>
        <begin position="32"/>
        <end position="359"/>
    </location>
</feature>
<keyword evidence="4 5" id="KW-0732">Signal</keyword>
<dbReference type="PROSITE" id="PS50983">
    <property type="entry name" value="FE_B12_PBP"/>
    <property type="match status" value="1"/>
</dbReference>
<dbReference type="PANTHER" id="PTHR30532">
    <property type="entry name" value="IRON III DICITRATE-BINDING PERIPLASMIC PROTEIN"/>
    <property type="match status" value="1"/>
</dbReference>
<keyword evidence="3" id="KW-0813">Transport</keyword>
<dbReference type="GO" id="GO:1901678">
    <property type="term" value="P:iron coordination entity transport"/>
    <property type="evidence" value="ECO:0007669"/>
    <property type="project" value="UniProtKB-ARBA"/>
</dbReference>
<feature type="signal peptide" evidence="5">
    <location>
        <begin position="1"/>
        <end position="31"/>
    </location>
</feature>
<comment type="subcellular location">
    <subcellularLocation>
        <location evidence="1">Cell envelope</location>
    </subcellularLocation>
</comment>
<dbReference type="Pfam" id="PF01497">
    <property type="entry name" value="Peripla_BP_2"/>
    <property type="match status" value="1"/>
</dbReference>
<evidence type="ECO:0000256" key="4">
    <source>
        <dbReference type="ARBA" id="ARBA00022729"/>
    </source>
</evidence>
<organism evidence="7 8">
    <name type="scientific">Nocardia arthritidis</name>
    <dbReference type="NCBI Taxonomy" id="228602"/>
    <lineage>
        <taxon>Bacteria</taxon>
        <taxon>Bacillati</taxon>
        <taxon>Actinomycetota</taxon>
        <taxon>Actinomycetes</taxon>
        <taxon>Mycobacteriales</taxon>
        <taxon>Nocardiaceae</taxon>
        <taxon>Nocardia</taxon>
    </lineage>
</organism>